<keyword evidence="1 3" id="KW-0689">Ribosomal protein</keyword>
<proteinExistence type="inferred from homology"/>
<dbReference type="InterPro" id="IPR020592">
    <property type="entry name" value="Ribosomal_bS16_CS"/>
</dbReference>
<evidence type="ECO:0000256" key="3">
    <source>
        <dbReference type="HAMAP-Rule" id="MF_00385"/>
    </source>
</evidence>
<comment type="caution">
    <text evidence="5">The sequence shown here is derived from an EMBL/GenBank/DDBJ whole genome shotgun (WGS) entry which is preliminary data.</text>
</comment>
<dbReference type="PANTHER" id="PTHR12919">
    <property type="entry name" value="30S RIBOSOMAL PROTEIN S16"/>
    <property type="match status" value="1"/>
</dbReference>
<name>A0ABP5G3N8_9MICC</name>
<dbReference type="NCBIfam" id="TIGR00002">
    <property type="entry name" value="S16"/>
    <property type="match status" value="1"/>
</dbReference>
<dbReference type="PROSITE" id="PS00732">
    <property type="entry name" value="RIBOSOMAL_S16"/>
    <property type="match status" value="1"/>
</dbReference>
<dbReference type="Gene3D" id="3.30.1320.10">
    <property type="match status" value="1"/>
</dbReference>
<dbReference type="Pfam" id="PF00886">
    <property type="entry name" value="Ribosomal_S16"/>
    <property type="match status" value="1"/>
</dbReference>
<evidence type="ECO:0000256" key="4">
    <source>
        <dbReference type="SAM" id="MobiDB-lite"/>
    </source>
</evidence>
<keyword evidence="2 3" id="KW-0687">Ribonucleoprotein</keyword>
<keyword evidence="6" id="KW-1185">Reference proteome</keyword>
<reference evidence="6" key="1">
    <citation type="journal article" date="2019" name="Int. J. Syst. Evol. Microbiol.">
        <title>The Global Catalogue of Microorganisms (GCM) 10K type strain sequencing project: providing services to taxonomists for standard genome sequencing and annotation.</title>
        <authorList>
            <consortium name="The Broad Institute Genomics Platform"/>
            <consortium name="The Broad Institute Genome Sequencing Center for Infectious Disease"/>
            <person name="Wu L."/>
            <person name="Ma J."/>
        </authorList>
    </citation>
    <scope>NUCLEOTIDE SEQUENCE [LARGE SCALE GENOMIC DNA]</scope>
    <source>
        <strain evidence="6">JCM 13595</strain>
    </source>
</reference>
<sequence length="140" mass="15553">MAVRIRLKRFGKIRSPHYRVVVADQRAKRDGAAIEEIGIYHPTKEPSVIRIDSERAQYWLGVGAQPSEQVTALLKLTGDWQKFKGEEYDESVMKHPAEKDAFVVPEKGSVVLPEAPEPTPEAALTPDAAATEEKTEEAAE</sequence>
<dbReference type="InterPro" id="IPR000307">
    <property type="entry name" value="Ribosomal_bS16"/>
</dbReference>
<dbReference type="HAMAP" id="MF_00385">
    <property type="entry name" value="Ribosomal_bS16"/>
    <property type="match status" value="1"/>
</dbReference>
<feature type="region of interest" description="Disordered" evidence="4">
    <location>
        <begin position="111"/>
        <end position="140"/>
    </location>
</feature>
<dbReference type="RefSeq" id="WP_343957924.1">
    <property type="nucleotide sequence ID" value="NZ_BAAAMN010000039.1"/>
</dbReference>
<comment type="similarity">
    <text evidence="3">Belongs to the bacterial ribosomal protein bS16 family.</text>
</comment>
<dbReference type="EMBL" id="BAAAMN010000039">
    <property type="protein sequence ID" value="GAA2038535.1"/>
    <property type="molecule type" value="Genomic_DNA"/>
</dbReference>
<dbReference type="PANTHER" id="PTHR12919:SF20">
    <property type="entry name" value="SMALL RIBOSOMAL SUBUNIT PROTEIN BS16M"/>
    <property type="match status" value="1"/>
</dbReference>
<feature type="compositionally biased region" description="Low complexity" evidence="4">
    <location>
        <begin position="120"/>
        <end position="129"/>
    </location>
</feature>
<dbReference type="InterPro" id="IPR023803">
    <property type="entry name" value="Ribosomal_bS16_dom_sf"/>
</dbReference>
<evidence type="ECO:0000256" key="1">
    <source>
        <dbReference type="ARBA" id="ARBA00022980"/>
    </source>
</evidence>
<protein>
    <recommendedName>
        <fullName evidence="3">Small ribosomal subunit protein bS16</fullName>
    </recommendedName>
</protein>
<feature type="compositionally biased region" description="Basic and acidic residues" evidence="4">
    <location>
        <begin position="131"/>
        <end position="140"/>
    </location>
</feature>
<evidence type="ECO:0000256" key="2">
    <source>
        <dbReference type="ARBA" id="ARBA00023274"/>
    </source>
</evidence>
<accession>A0ABP5G3N8</accession>
<dbReference type="NCBIfam" id="NF011093">
    <property type="entry name" value="PRK14520.1"/>
    <property type="match status" value="1"/>
</dbReference>
<dbReference type="SUPFAM" id="SSF54565">
    <property type="entry name" value="Ribosomal protein S16"/>
    <property type="match status" value="1"/>
</dbReference>
<dbReference type="Proteomes" id="UP001501461">
    <property type="component" value="Unassembled WGS sequence"/>
</dbReference>
<gene>
    <name evidence="3" type="primary">rpsP</name>
    <name evidence="5" type="ORF">GCM10009720_18740</name>
</gene>
<organism evidence="5 6">
    <name type="scientific">Yaniella flava</name>
    <dbReference type="NCBI Taxonomy" id="287930"/>
    <lineage>
        <taxon>Bacteria</taxon>
        <taxon>Bacillati</taxon>
        <taxon>Actinomycetota</taxon>
        <taxon>Actinomycetes</taxon>
        <taxon>Micrococcales</taxon>
        <taxon>Micrococcaceae</taxon>
        <taxon>Yaniella</taxon>
    </lineage>
</organism>
<evidence type="ECO:0000313" key="6">
    <source>
        <dbReference type="Proteomes" id="UP001501461"/>
    </source>
</evidence>
<evidence type="ECO:0000313" key="5">
    <source>
        <dbReference type="EMBL" id="GAA2038535.1"/>
    </source>
</evidence>